<dbReference type="InterPro" id="IPR016181">
    <property type="entry name" value="Acyl_CoA_acyltransferase"/>
</dbReference>
<dbReference type="InterPro" id="IPR006283">
    <property type="entry name" value="ThiL-like"/>
</dbReference>
<dbReference type="InterPro" id="IPR024035">
    <property type="entry name" value="MSMEG_0567_GNAT"/>
</dbReference>
<reference evidence="2 3" key="1">
    <citation type="submission" date="2020-08" db="EMBL/GenBank/DDBJ databases">
        <title>A novel species.</title>
        <authorList>
            <person name="Gao J."/>
        </authorList>
    </citation>
    <scope>NUCLEOTIDE SEQUENCE [LARGE SCALE GENOMIC DNA]</scope>
    <source>
        <strain evidence="2 3">CRXT-G-22</strain>
    </source>
</reference>
<dbReference type="NCBIfam" id="TIGR04050">
    <property type="entry name" value="MSMEG_0567_Cter"/>
    <property type="match status" value="1"/>
</dbReference>
<feature type="domain" description="N-acetyltransferase" evidence="1">
    <location>
        <begin position="35"/>
        <end position="183"/>
    </location>
</feature>
<keyword evidence="2" id="KW-0808">Transferase</keyword>
<dbReference type="GO" id="GO:0016747">
    <property type="term" value="F:acyltransferase activity, transferring groups other than amino-acyl groups"/>
    <property type="evidence" value="ECO:0007669"/>
    <property type="project" value="InterPro"/>
</dbReference>
<dbReference type="PANTHER" id="PTHR30270:SF0">
    <property type="entry name" value="THIAMINE-MONOPHOSPHATE KINASE"/>
    <property type="match status" value="1"/>
</dbReference>
<dbReference type="KEGG" id="sroi:IAG44_01950"/>
<name>A0A7H0I6D8_9ACTN</name>
<dbReference type="SUPFAM" id="SSF55326">
    <property type="entry name" value="PurM N-terminal domain-like"/>
    <property type="match status" value="1"/>
</dbReference>
<organism evidence="2 3">
    <name type="scientific">Streptomyces roseirectus</name>
    <dbReference type="NCBI Taxonomy" id="2768066"/>
    <lineage>
        <taxon>Bacteria</taxon>
        <taxon>Bacillati</taxon>
        <taxon>Actinomycetota</taxon>
        <taxon>Actinomycetes</taxon>
        <taxon>Kitasatosporales</taxon>
        <taxon>Streptomycetaceae</taxon>
        <taxon>Streptomyces</taxon>
    </lineage>
</organism>
<dbReference type="Pfam" id="PF00586">
    <property type="entry name" value="AIRS"/>
    <property type="match status" value="1"/>
</dbReference>
<dbReference type="AlphaFoldDB" id="A0A7H0I6D8"/>
<dbReference type="InterPro" id="IPR016188">
    <property type="entry name" value="PurM-like_N"/>
</dbReference>
<dbReference type="InterPro" id="IPR036921">
    <property type="entry name" value="PurM-like_N_sf"/>
</dbReference>
<evidence type="ECO:0000259" key="1">
    <source>
        <dbReference type="PROSITE" id="PS51186"/>
    </source>
</evidence>
<gene>
    <name evidence="2" type="ORF">IAG44_01950</name>
</gene>
<dbReference type="NCBIfam" id="TIGR04045">
    <property type="entry name" value="MSMEG_0567_GNAT"/>
    <property type="match status" value="1"/>
</dbReference>
<evidence type="ECO:0000313" key="3">
    <source>
        <dbReference type="Proteomes" id="UP000516052"/>
    </source>
</evidence>
<dbReference type="Pfam" id="PF13508">
    <property type="entry name" value="Acetyltransf_7"/>
    <property type="match status" value="1"/>
</dbReference>
<dbReference type="InterPro" id="IPR023911">
    <property type="entry name" value="MSMEG_0567/sll0787_C"/>
</dbReference>
<dbReference type="SUPFAM" id="SSF56042">
    <property type="entry name" value="PurM C-terminal domain-like"/>
    <property type="match status" value="1"/>
</dbReference>
<evidence type="ECO:0000313" key="2">
    <source>
        <dbReference type="EMBL" id="QNP68354.1"/>
    </source>
</evidence>
<dbReference type="Gene3D" id="3.30.1330.10">
    <property type="entry name" value="PurM-like, N-terminal domain"/>
    <property type="match status" value="1"/>
</dbReference>
<proteinExistence type="predicted"/>
<dbReference type="Proteomes" id="UP000516052">
    <property type="component" value="Chromosome"/>
</dbReference>
<protein>
    <submittedName>
        <fullName evidence="2">GNAT family N-acetyltransferase</fullName>
    </submittedName>
</protein>
<dbReference type="Gene3D" id="3.40.630.30">
    <property type="match status" value="1"/>
</dbReference>
<dbReference type="Gene3D" id="3.90.650.10">
    <property type="entry name" value="PurM-like C-terminal domain"/>
    <property type="match status" value="1"/>
</dbReference>
<keyword evidence="3" id="KW-1185">Reference proteome</keyword>
<accession>A0A7H0I6D8</accession>
<sequence>MLLDGTPPPTAPQAPAADILALLGDRNTLARAPSFHVTEAHTRAETAAYRRLRQDVFVHEQGLFDGHDLDDRDTDSRTLVLVAKDTTGTVLGGVRLGPVDDGPDLGWWTGGRLAVAPGARGSWGIGAALVRAACARAEAEGVLRFDATVQTRAEPLFRRLGWRRVRRTEVEGAPHTLMRWPIGRVAAQAAATKSALGPLLAGLREPAARAHRQDPVGGALTLARAALGGEGFTGDDGAPVPGTDVIAACDAIVPSMVERDPDWAGWCSVLVNVNDLAAMGAAPLGLLDALGAKDAAHAARVLAGLARAAQAYGVPVLGGHTQLGVPAALSVTALGRTARPVPGGGGRPGHAVRVTADLGGGWRPGYRGRQWDSTTHRRNDDLRAMTGAVAAARPAAAKDVSMAGIAGTLGMLAEASGCRALLDVAAVPRPSGASAGDWLTCFPGFAMLTADTPAAPPLPAGPATGAVCGELTTGEGVGLRWPDGEITEAVASAVTGMGAA</sequence>
<dbReference type="GO" id="GO:0009030">
    <property type="term" value="F:thiamine-phosphate kinase activity"/>
    <property type="evidence" value="ECO:0007669"/>
    <property type="project" value="InterPro"/>
</dbReference>
<dbReference type="InterPro" id="IPR000182">
    <property type="entry name" value="GNAT_dom"/>
</dbReference>
<dbReference type="EMBL" id="CP060828">
    <property type="protein sequence ID" value="QNP68354.1"/>
    <property type="molecule type" value="Genomic_DNA"/>
</dbReference>
<dbReference type="InterPro" id="IPR036676">
    <property type="entry name" value="PurM-like_C_sf"/>
</dbReference>
<dbReference type="GO" id="GO:0009228">
    <property type="term" value="P:thiamine biosynthetic process"/>
    <property type="evidence" value="ECO:0007669"/>
    <property type="project" value="InterPro"/>
</dbReference>
<dbReference type="PROSITE" id="PS51186">
    <property type="entry name" value="GNAT"/>
    <property type="match status" value="1"/>
</dbReference>
<dbReference type="PANTHER" id="PTHR30270">
    <property type="entry name" value="THIAMINE-MONOPHOSPHATE KINASE"/>
    <property type="match status" value="1"/>
</dbReference>
<dbReference type="SUPFAM" id="SSF55729">
    <property type="entry name" value="Acyl-CoA N-acyltransferases (Nat)"/>
    <property type="match status" value="1"/>
</dbReference>
<dbReference type="RefSeq" id="WP_187745396.1">
    <property type="nucleotide sequence ID" value="NZ_CP060828.1"/>
</dbReference>